<organism evidence="9 10">
    <name type="scientific">Triparma columacea</name>
    <dbReference type="NCBI Taxonomy" id="722753"/>
    <lineage>
        <taxon>Eukaryota</taxon>
        <taxon>Sar</taxon>
        <taxon>Stramenopiles</taxon>
        <taxon>Ochrophyta</taxon>
        <taxon>Bolidophyceae</taxon>
        <taxon>Parmales</taxon>
        <taxon>Triparmaceae</taxon>
        <taxon>Triparma</taxon>
    </lineage>
</organism>
<keyword evidence="5" id="KW-0805">Transcription regulation</keyword>
<evidence type="ECO:0000259" key="8">
    <source>
        <dbReference type="SMART" id="SM00739"/>
    </source>
</evidence>
<evidence type="ECO:0000313" key="9">
    <source>
        <dbReference type="EMBL" id="GMI26994.1"/>
    </source>
</evidence>
<dbReference type="InterPro" id="IPR008991">
    <property type="entry name" value="Translation_prot_SH3-like_sf"/>
</dbReference>
<feature type="compositionally biased region" description="Basic and acidic residues" evidence="7">
    <location>
        <begin position="145"/>
        <end position="156"/>
    </location>
</feature>
<keyword evidence="10" id="KW-1185">Reference proteome</keyword>
<dbReference type="EMBL" id="BRYA01000638">
    <property type="protein sequence ID" value="GMI26994.1"/>
    <property type="molecule type" value="Genomic_DNA"/>
</dbReference>
<proteinExistence type="predicted"/>
<dbReference type="SUPFAM" id="SSF50104">
    <property type="entry name" value="Translation proteins SH3-like domain"/>
    <property type="match status" value="2"/>
</dbReference>
<gene>
    <name evidence="9" type="ORF">TrCOL_g6174</name>
</gene>
<protein>
    <recommendedName>
        <fullName evidence="8">KOW domain-containing protein</fullName>
    </recommendedName>
</protein>
<comment type="caution">
    <text evidence="9">The sequence shown here is derived from an EMBL/GenBank/DDBJ whole genome shotgun (WGS) entry which is preliminary data.</text>
</comment>
<name>A0A9W7G0L7_9STRA</name>
<reference evidence="10" key="1">
    <citation type="journal article" date="2023" name="Commun. Biol.">
        <title>Genome analysis of Parmales, the sister group of diatoms, reveals the evolutionary specialization of diatoms from phago-mixotrophs to photoautotrophs.</title>
        <authorList>
            <person name="Ban H."/>
            <person name="Sato S."/>
            <person name="Yoshikawa S."/>
            <person name="Yamada K."/>
            <person name="Nakamura Y."/>
            <person name="Ichinomiya M."/>
            <person name="Sato N."/>
            <person name="Blanc-Mathieu R."/>
            <person name="Endo H."/>
            <person name="Kuwata A."/>
            <person name="Ogata H."/>
        </authorList>
    </citation>
    <scope>NUCLEOTIDE SEQUENCE [LARGE SCALE GENOMIC DNA]</scope>
</reference>
<feature type="domain" description="KOW" evidence="8">
    <location>
        <begin position="179"/>
        <end position="206"/>
    </location>
</feature>
<dbReference type="PANTHER" id="PTHR30265:SF4">
    <property type="entry name" value="KOW MOTIF FAMILY PROTEIN, EXPRESSED"/>
    <property type="match status" value="1"/>
</dbReference>
<feature type="region of interest" description="Disordered" evidence="7">
    <location>
        <begin position="135"/>
        <end position="173"/>
    </location>
</feature>
<dbReference type="AlphaFoldDB" id="A0A9W7G0L7"/>
<dbReference type="Gene3D" id="2.30.30.30">
    <property type="match status" value="1"/>
</dbReference>
<feature type="domain" description="KOW" evidence="8">
    <location>
        <begin position="91"/>
        <end position="118"/>
    </location>
</feature>
<evidence type="ECO:0000256" key="2">
    <source>
        <dbReference type="ARBA" id="ARBA00022528"/>
    </source>
</evidence>
<evidence type="ECO:0000256" key="5">
    <source>
        <dbReference type="ARBA" id="ARBA00023015"/>
    </source>
</evidence>
<dbReference type="Proteomes" id="UP001165065">
    <property type="component" value="Unassembled WGS sequence"/>
</dbReference>
<keyword evidence="4" id="KW-0889">Transcription antitermination</keyword>
<dbReference type="InterPro" id="IPR043425">
    <property type="entry name" value="NusG-like"/>
</dbReference>
<sequence>MVISATSADPSRAPRGAPNKPPLRVGRKVHVSSGTYAGEVGEIISVHNKTCKLKIRDDTTGYLPKDILELPVPQPKAKADPQTQTAAASSDFEVGQEVRVTVGNYEGQEGEVHSVHDKTCRLRIGDDVTGYLSKDNLEAATPQSPDRRQKLVKVEDPDSPGGVADFPPPPKAEPQAYVAFEVDQKVRVTGGNYEGQEGEVHSVHEKTCRLWIGNDVTGYLSKDILEVLVESTAQHPPPPKTLEDEKEEEALAAVLLGCNYGGKTRKEQEEEEKAAEEVGIEVRSAAGALGEVLGDIVCVVRTLRALKLPTKNIVRFVNKDNTKSLYVSPRKHS</sequence>
<evidence type="ECO:0000256" key="1">
    <source>
        <dbReference type="ARBA" id="ARBA00004229"/>
    </source>
</evidence>
<dbReference type="PANTHER" id="PTHR30265">
    <property type="entry name" value="RHO-INTERACTING TRANSCRIPTION TERMINATION FACTOR NUSG"/>
    <property type="match status" value="1"/>
</dbReference>
<keyword evidence="6" id="KW-0804">Transcription</keyword>
<comment type="subcellular location">
    <subcellularLocation>
        <location evidence="1">Plastid</location>
        <location evidence="1">Chloroplast</location>
    </subcellularLocation>
</comment>
<feature type="domain" description="KOW" evidence="8">
    <location>
        <begin position="22"/>
        <end position="49"/>
    </location>
</feature>
<dbReference type="GO" id="GO:0031564">
    <property type="term" value="P:transcription antitermination"/>
    <property type="evidence" value="ECO:0007669"/>
    <property type="project" value="UniProtKB-KW"/>
</dbReference>
<evidence type="ECO:0000256" key="6">
    <source>
        <dbReference type="ARBA" id="ARBA00023163"/>
    </source>
</evidence>
<dbReference type="GO" id="GO:0009507">
    <property type="term" value="C:chloroplast"/>
    <property type="evidence" value="ECO:0007669"/>
    <property type="project" value="UniProtKB-SubCell"/>
</dbReference>
<feature type="region of interest" description="Disordered" evidence="7">
    <location>
        <begin position="1"/>
        <end position="26"/>
    </location>
</feature>
<dbReference type="SMART" id="SM00739">
    <property type="entry name" value="KOW"/>
    <property type="match status" value="3"/>
</dbReference>
<evidence type="ECO:0000256" key="3">
    <source>
        <dbReference type="ARBA" id="ARBA00022640"/>
    </source>
</evidence>
<keyword evidence="3" id="KW-0934">Plastid</keyword>
<evidence type="ECO:0000313" key="10">
    <source>
        <dbReference type="Proteomes" id="UP001165065"/>
    </source>
</evidence>
<dbReference type="InterPro" id="IPR014722">
    <property type="entry name" value="Rib_uL2_dom2"/>
</dbReference>
<accession>A0A9W7G0L7</accession>
<dbReference type="InterPro" id="IPR005824">
    <property type="entry name" value="KOW"/>
</dbReference>
<keyword evidence="2" id="KW-0150">Chloroplast</keyword>
<evidence type="ECO:0000256" key="4">
    <source>
        <dbReference type="ARBA" id="ARBA00022814"/>
    </source>
</evidence>
<evidence type="ECO:0000256" key="7">
    <source>
        <dbReference type="SAM" id="MobiDB-lite"/>
    </source>
</evidence>